<organism evidence="2 3">
    <name type="scientific">Merluccius polli</name>
    <name type="common">Benguela hake</name>
    <name type="synonym">Merluccius cadenati</name>
    <dbReference type="NCBI Taxonomy" id="89951"/>
    <lineage>
        <taxon>Eukaryota</taxon>
        <taxon>Metazoa</taxon>
        <taxon>Chordata</taxon>
        <taxon>Craniata</taxon>
        <taxon>Vertebrata</taxon>
        <taxon>Euteleostomi</taxon>
        <taxon>Actinopterygii</taxon>
        <taxon>Neopterygii</taxon>
        <taxon>Teleostei</taxon>
        <taxon>Neoteleostei</taxon>
        <taxon>Acanthomorphata</taxon>
        <taxon>Zeiogadaria</taxon>
        <taxon>Gadariae</taxon>
        <taxon>Gadiformes</taxon>
        <taxon>Gadoidei</taxon>
        <taxon>Merlucciidae</taxon>
        <taxon>Merluccius</taxon>
    </lineage>
</organism>
<dbReference type="Proteomes" id="UP001174136">
    <property type="component" value="Unassembled WGS sequence"/>
</dbReference>
<evidence type="ECO:0000256" key="1">
    <source>
        <dbReference type="SAM" id="Coils"/>
    </source>
</evidence>
<proteinExistence type="predicted"/>
<accession>A0AA47MWH2</accession>
<feature type="coiled-coil region" evidence="1">
    <location>
        <begin position="4"/>
        <end position="38"/>
    </location>
</feature>
<keyword evidence="3" id="KW-1185">Reference proteome</keyword>
<sequence>MEAVDQADQAVDQAYQAVDQADQAVDQADQAVHQADQAVDQAVQPVEQVQAVDQEMQAVDPDVQVEDMQNNADEAVNLQLDFDSVVDDSDEDPTCDFTEGEPHSDAKRKLAEWAANRQVSHSALSELLAILLELGLDVPKDPRTLLGTVKECEEL</sequence>
<comment type="caution">
    <text evidence="2">The sequence shown here is derived from an EMBL/GenBank/DDBJ whole genome shotgun (WGS) entry which is preliminary data.</text>
</comment>
<reference evidence="2" key="1">
    <citation type="journal article" date="2023" name="Front. Mar. Sci.">
        <title>A new Merluccius polli reference genome to investigate the effects of global change in West African waters.</title>
        <authorList>
            <person name="Mateo J.L."/>
            <person name="Blanco-Fernandez C."/>
            <person name="Garcia-Vazquez E."/>
            <person name="Machado-Schiaffino G."/>
        </authorList>
    </citation>
    <scope>NUCLEOTIDE SEQUENCE</scope>
    <source>
        <strain evidence="2">C29</strain>
        <tissue evidence="2">Fin</tissue>
    </source>
</reference>
<gene>
    <name evidence="2" type="ORF">N1851_013217</name>
</gene>
<evidence type="ECO:0000313" key="3">
    <source>
        <dbReference type="Proteomes" id="UP001174136"/>
    </source>
</evidence>
<keyword evidence="1" id="KW-0175">Coiled coil</keyword>
<dbReference type="EMBL" id="JAOPHQ010002311">
    <property type="protein sequence ID" value="KAK0147354.1"/>
    <property type="molecule type" value="Genomic_DNA"/>
</dbReference>
<protein>
    <submittedName>
        <fullName evidence="2">Uncharacterized protein</fullName>
    </submittedName>
</protein>
<evidence type="ECO:0000313" key="2">
    <source>
        <dbReference type="EMBL" id="KAK0147354.1"/>
    </source>
</evidence>
<dbReference type="AlphaFoldDB" id="A0AA47MWH2"/>
<name>A0AA47MWH2_MERPO</name>